<protein>
    <submittedName>
        <fullName evidence="1">Uncharacterized protein</fullName>
    </submittedName>
</protein>
<dbReference type="Proteomes" id="UP001367508">
    <property type="component" value="Unassembled WGS sequence"/>
</dbReference>
<gene>
    <name evidence="1" type="ORF">VNO77_03028</name>
</gene>
<evidence type="ECO:0000313" key="2">
    <source>
        <dbReference type="Proteomes" id="UP001367508"/>
    </source>
</evidence>
<name>A0AAN9MU16_CANGL</name>
<sequence>MHAKARRGRTLKKQRLLTVKGSGEEKKREFWIEVSGSLVGAVSWKGDDTENHKERVKTINKGGSQSKTLLLCSFLVLTLWTWRTTILNTSLLLRVFTEEIAVDYMLGALCKIWLEVDDYLCCEHANAEPRSIDFVACTGKAKDDVEKQSISTDNAWGGEEISGAGDDEMRVVQMAKCIVLQHPVGMLNNSTHRIKEQKQLLIKALTMPKHALMRGATVVDHVDVWSLKECVRGIMFSTNFAISPMPSNCYQVHSSLTQRVAFSGSTLFHLYSSMHGTMQHPRGKVPIDINPVAFYFVEDAKYLGSCSQKELSL</sequence>
<accession>A0AAN9MU16</accession>
<keyword evidence="2" id="KW-1185">Reference proteome</keyword>
<reference evidence="1 2" key="1">
    <citation type="submission" date="2024-01" db="EMBL/GenBank/DDBJ databases">
        <title>The genomes of 5 underutilized Papilionoideae crops provide insights into root nodulation and disease resistanc.</title>
        <authorList>
            <person name="Jiang F."/>
        </authorList>
    </citation>
    <scope>NUCLEOTIDE SEQUENCE [LARGE SCALE GENOMIC DNA]</scope>
    <source>
        <strain evidence="1">LVBAO_FW01</strain>
        <tissue evidence="1">Leaves</tissue>
    </source>
</reference>
<comment type="caution">
    <text evidence="1">The sequence shown here is derived from an EMBL/GenBank/DDBJ whole genome shotgun (WGS) entry which is preliminary data.</text>
</comment>
<proteinExistence type="predicted"/>
<dbReference type="AlphaFoldDB" id="A0AAN9MU16"/>
<evidence type="ECO:0000313" key="1">
    <source>
        <dbReference type="EMBL" id="KAK7361005.1"/>
    </source>
</evidence>
<dbReference type="EMBL" id="JAYMYQ010000001">
    <property type="protein sequence ID" value="KAK7361005.1"/>
    <property type="molecule type" value="Genomic_DNA"/>
</dbReference>
<organism evidence="1 2">
    <name type="scientific">Canavalia gladiata</name>
    <name type="common">Sword bean</name>
    <name type="synonym">Dolichos gladiatus</name>
    <dbReference type="NCBI Taxonomy" id="3824"/>
    <lineage>
        <taxon>Eukaryota</taxon>
        <taxon>Viridiplantae</taxon>
        <taxon>Streptophyta</taxon>
        <taxon>Embryophyta</taxon>
        <taxon>Tracheophyta</taxon>
        <taxon>Spermatophyta</taxon>
        <taxon>Magnoliopsida</taxon>
        <taxon>eudicotyledons</taxon>
        <taxon>Gunneridae</taxon>
        <taxon>Pentapetalae</taxon>
        <taxon>rosids</taxon>
        <taxon>fabids</taxon>
        <taxon>Fabales</taxon>
        <taxon>Fabaceae</taxon>
        <taxon>Papilionoideae</taxon>
        <taxon>50 kb inversion clade</taxon>
        <taxon>NPAAA clade</taxon>
        <taxon>indigoferoid/millettioid clade</taxon>
        <taxon>Phaseoleae</taxon>
        <taxon>Canavalia</taxon>
    </lineage>
</organism>